<dbReference type="RefSeq" id="WP_076179771.1">
    <property type="nucleotide sequence ID" value="NZ_MKQP01000064.1"/>
</dbReference>
<organism evidence="2 3">
    <name type="scientific">Paenibacillus odorifer</name>
    <dbReference type="NCBI Taxonomy" id="189426"/>
    <lineage>
        <taxon>Bacteria</taxon>
        <taxon>Bacillati</taxon>
        <taxon>Bacillota</taxon>
        <taxon>Bacilli</taxon>
        <taxon>Bacillales</taxon>
        <taxon>Paenibacillaceae</taxon>
        <taxon>Paenibacillus</taxon>
    </lineage>
</organism>
<dbReference type="EMBL" id="MKQP01000064">
    <property type="protein sequence ID" value="OMD22741.1"/>
    <property type="molecule type" value="Genomic_DNA"/>
</dbReference>
<feature type="region of interest" description="Disordered" evidence="1">
    <location>
        <begin position="217"/>
        <end position="262"/>
    </location>
</feature>
<dbReference type="AlphaFoldDB" id="A0A1R0WW21"/>
<reference evidence="2 3" key="1">
    <citation type="submission" date="2016-10" db="EMBL/GenBank/DDBJ databases">
        <title>Paenibacillus species isolates.</title>
        <authorList>
            <person name="Beno S.M."/>
        </authorList>
    </citation>
    <scope>NUCLEOTIDE SEQUENCE [LARGE SCALE GENOMIC DNA]</scope>
    <source>
        <strain evidence="2 3">FSL H7-0604</strain>
    </source>
</reference>
<sequence length="509" mass="59643">MHRLFLVSDDEDFAQWVEKELSDYGRFVRKIDDFEFFIQQWSTSEAEIIIATEYAIESEDSFFKILNQVEIQDPFITIMLIYFREEDAFIQSLKDRNVVCISWNDLDFGLMKKRLEQSRSIKELQTRAESYPQMHSSNKSEYVSNDTDDTDVEIKIEQPELTIQFGLEIVDKESPLENSLTGNTEKQYVNSYSPIESKDLFNEEFEKKDEYIEKAYVESHQESSDETDQEDSPQLKVSEDKQSEEEVVLSRRNQTKKRYPKLPSLPKHENQIIYKDRVIINEKIIGTVLIAVASTNRRAGSSHNAIQIARYLSGNSFEVACVELLDINVNPSVFKFLDDGTKKSKKMDDGFHSEGIDFYPAANYEKYIKILNAEYQYVVVDLGQIVTNQGRKSKEGRFFKEFFRANISIISTFPAIWDFQFLVNLVDKLLDNSWNKPFNVLVNFTDDKRYKKFTDTFTSREKRNLQLQFYQNNFLPDPLDLEDDTISIVPEILSSVIPSSKKKKRFYFF</sequence>
<feature type="region of interest" description="Disordered" evidence="1">
    <location>
        <begin position="126"/>
        <end position="148"/>
    </location>
</feature>
<evidence type="ECO:0000313" key="3">
    <source>
        <dbReference type="Proteomes" id="UP000187465"/>
    </source>
</evidence>
<accession>A0A1R0WW21</accession>
<evidence type="ECO:0000256" key="1">
    <source>
        <dbReference type="SAM" id="MobiDB-lite"/>
    </source>
</evidence>
<feature type="compositionally biased region" description="Polar residues" evidence="1">
    <location>
        <begin position="133"/>
        <end position="145"/>
    </location>
</feature>
<comment type="caution">
    <text evidence="2">The sequence shown here is derived from an EMBL/GenBank/DDBJ whole genome shotgun (WGS) entry which is preliminary data.</text>
</comment>
<proteinExistence type="predicted"/>
<name>A0A1R0WW21_9BACL</name>
<protein>
    <submittedName>
        <fullName evidence="2">Uncharacterized protein</fullName>
    </submittedName>
</protein>
<gene>
    <name evidence="2" type="ORF">BJP51_31350</name>
</gene>
<evidence type="ECO:0000313" key="2">
    <source>
        <dbReference type="EMBL" id="OMD22741.1"/>
    </source>
</evidence>
<dbReference type="Proteomes" id="UP000187465">
    <property type="component" value="Unassembled WGS sequence"/>
</dbReference>